<dbReference type="InterPro" id="IPR003591">
    <property type="entry name" value="Leu-rich_rpt_typical-subtyp"/>
</dbReference>
<dbReference type="AlphaFoldDB" id="A0A8M1HHZ4"/>
<evidence type="ECO:0000256" key="4">
    <source>
        <dbReference type="SAM" id="MobiDB-lite"/>
    </source>
</evidence>
<keyword evidence="5" id="KW-0812">Transmembrane</keyword>
<evidence type="ECO:0000256" key="3">
    <source>
        <dbReference type="ARBA" id="ARBA00022737"/>
    </source>
</evidence>
<dbReference type="Pfam" id="PF13855">
    <property type="entry name" value="LRR_8"/>
    <property type="match status" value="2"/>
</dbReference>
<feature type="chain" id="PRO_5035459958" evidence="6">
    <location>
        <begin position="25"/>
        <end position="713"/>
    </location>
</feature>
<feature type="region of interest" description="Disordered" evidence="4">
    <location>
        <begin position="362"/>
        <end position="404"/>
    </location>
</feature>
<dbReference type="InterPro" id="IPR050541">
    <property type="entry name" value="LRR_TM_domain-containing"/>
</dbReference>
<evidence type="ECO:0000313" key="8">
    <source>
        <dbReference type="Proteomes" id="UP000515150"/>
    </source>
</evidence>
<feature type="compositionally biased region" description="Basic and acidic residues" evidence="4">
    <location>
        <begin position="574"/>
        <end position="583"/>
    </location>
</feature>
<evidence type="ECO:0000256" key="6">
    <source>
        <dbReference type="SAM" id="SignalP"/>
    </source>
</evidence>
<feature type="domain" description="LRRCT" evidence="7">
    <location>
        <begin position="194"/>
        <end position="244"/>
    </location>
</feature>
<dbReference type="SMART" id="SM00082">
    <property type="entry name" value="LRRCT"/>
    <property type="match status" value="1"/>
</dbReference>
<feature type="signal peptide" evidence="6">
    <location>
        <begin position="1"/>
        <end position="24"/>
    </location>
</feature>
<feature type="compositionally biased region" description="Low complexity" evidence="4">
    <location>
        <begin position="252"/>
        <end position="270"/>
    </location>
</feature>
<accession>A0A8M1HHZ4</accession>
<evidence type="ECO:0000259" key="7">
    <source>
        <dbReference type="SMART" id="SM00082"/>
    </source>
</evidence>
<dbReference type="GO" id="GO:0005886">
    <property type="term" value="C:plasma membrane"/>
    <property type="evidence" value="ECO:0007669"/>
    <property type="project" value="TreeGrafter"/>
</dbReference>
<feature type="transmembrane region" description="Helical" evidence="5">
    <location>
        <begin position="337"/>
        <end position="357"/>
    </location>
</feature>
<feature type="compositionally biased region" description="Acidic residues" evidence="4">
    <location>
        <begin position="531"/>
        <end position="540"/>
    </location>
</feature>
<dbReference type="SMART" id="SM00369">
    <property type="entry name" value="LRR_TYP"/>
    <property type="match status" value="5"/>
</dbReference>
<evidence type="ECO:0000256" key="1">
    <source>
        <dbReference type="ARBA" id="ARBA00022614"/>
    </source>
</evidence>
<dbReference type="Proteomes" id="UP000515150">
    <property type="component" value="Chromosome 9"/>
</dbReference>
<evidence type="ECO:0000313" key="9">
    <source>
        <dbReference type="RefSeq" id="XP_040928103.1"/>
    </source>
</evidence>
<keyword evidence="5" id="KW-0472">Membrane</keyword>
<feature type="compositionally biased region" description="Low complexity" evidence="4">
    <location>
        <begin position="282"/>
        <end position="307"/>
    </location>
</feature>
<dbReference type="InterPro" id="IPR032675">
    <property type="entry name" value="LRR_dom_sf"/>
</dbReference>
<dbReference type="PANTHER" id="PTHR24369:SF213">
    <property type="entry name" value="INSULIN LIKE GROWTH FACTOR BINDING PROTEIN ACID LABILE SUBUNIT"/>
    <property type="match status" value="1"/>
</dbReference>
<proteinExistence type="predicted"/>
<keyword evidence="1" id="KW-0433">Leucine-rich repeat</keyword>
<reference evidence="9" key="1">
    <citation type="submission" date="2025-08" db="UniProtKB">
        <authorList>
            <consortium name="RefSeq"/>
        </authorList>
    </citation>
    <scope>IDENTIFICATION</scope>
</reference>
<feature type="region of interest" description="Disordered" evidence="4">
    <location>
        <begin position="563"/>
        <end position="681"/>
    </location>
</feature>
<name>A0A8M1HHZ4_BETSP</name>
<dbReference type="RefSeq" id="XP_040928103.1">
    <property type="nucleotide sequence ID" value="XM_041072169.2"/>
</dbReference>
<gene>
    <name evidence="9" type="primary">LOC114861934</name>
</gene>
<dbReference type="SUPFAM" id="SSF52058">
    <property type="entry name" value="L domain-like"/>
    <property type="match status" value="1"/>
</dbReference>
<evidence type="ECO:0000256" key="5">
    <source>
        <dbReference type="SAM" id="Phobius"/>
    </source>
</evidence>
<feature type="compositionally biased region" description="Polar residues" evidence="4">
    <location>
        <begin position="668"/>
        <end position="681"/>
    </location>
</feature>
<feature type="compositionally biased region" description="Basic and acidic residues" evidence="4">
    <location>
        <begin position="454"/>
        <end position="470"/>
    </location>
</feature>
<keyword evidence="2 6" id="KW-0732">Signal</keyword>
<keyword evidence="3" id="KW-0677">Repeat</keyword>
<feature type="region of interest" description="Disordered" evidence="4">
    <location>
        <begin position="252"/>
        <end position="330"/>
    </location>
</feature>
<feature type="compositionally biased region" description="Polar residues" evidence="4">
    <location>
        <begin position="491"/>
        <end position="500"/>
    </location>
</feature>
<dbReference type="GeneID" id="114861934"/>
<keyword evidence="8" id="KW-1185">Reference proteome</keyword>
<feature type="region of interest" description="Disordered" evidence="4">
    <location>
        <begin position="421"/>
        <end position="542"/>
    </location>
</feature>
<dbReference type="InterPro" id="IPR001611">
    <property type="entry name" value="Leu-rich_rpt"/>
</dbReference>
<sequence length="713" mass="76237">MAEASLTVVAAAALLLLNVQLSRSCDEEGPVLICTSLPPYFRPGYSTLMMYLRDAGDINATVFGSSNLSSVSRLVMNSAGVTAIADGAFGSLRGLTRLSLNDNALKRVSPRWFGRPDVLTELNLTGNRVEAVDESMLAGLNLTKLSLNNNRIAAVAPDTFSSLACLAELDLSDNRLTRLSPQVFGSARVRLHRNPWDCTCEAEDSVAFLTELWSRSLLDAQMEVTCESPPPLRGKPVWSVSVCGTQTHTFSTAPASGGTAAAPLAAASPTRPESETKTSVGPKPTDTVTTVTVKTTTDATPSPLTTSGTRTSVQTKPSDNSSQTQVTEPSSHPCCTLVVVMAILCALLSVLVLLVALHRRKRSSKAVLPGRPHGDRKEAEEGGAGPLQLPGHSEATGPFTGPRAKSAGAVLLRACVCPSGKDHVGQKEPEARDTDAGSPAEGKNLPVSEAGADPEARPEGLTDPEERADSGEETGENTETVPYLSIGTKPGDSSQLSSDGRGQRSLKGNVMGRISTWPPTAAQWQDRCKLEEEEEEEEGSDVCTVWTQNKMFKFSSEIEEMVNKVEPGSGCDWAQKEGGETEKNQATPPTKSKAPNRCSESSSVSEAHVDAAPEERTDEDAAAGRRTDGRRQRRVCRAADDPPNEPSVSSDEAERRRRAKGAAANPQRGGSTAPSAGATHQSAFMDLLHEVVQNNGRWTRERWRQIHVNRQRR</sequence>
<protein>
    <submittedName>
        <fullName evidence="9">SLIT and NTRK-like protein 5 isoform X2</fullName>
    </submittedName>
</protein>
<feature type="compositionally biased region" description="Polar residues" evidence="4">
    <location>
        <begin position="308"/>
        <end position="330"/>
    </location>
</feature>
<keyword evidence="5" id="KW-1133">Transmembrane helix</keyword>
<organism evidence="8 9">
    <name type="scientific">Betta splendens</name>
    <name type="common">Siamese fighting fish</name>
    <dbReference type="NCBI Taxonomy" id="158456"/>
    <lineage>
        <taxon>Eukaryota</taxon>
        <taxon>Metazoa</taxon>
        <taxon>Chordata</taxon>
        <taxon>Craniata</taxon>
        <taxon>Vertebrata</taxon>
        <taxon>Euteleostomi</taxon>
        <taxon>Actinopterygii</taxon>
        <taxon>Neopterygii</taxon>
        <taxon>Teleostei</taxon>
        <taxon>Neoteleostei</taxon>
        <taxon>Acanthomorphata</taxon>
        <taxon>Anabantaria</taxon>
        <taxon>Anabantiformes</taxon>
        <taxon>Anabantoidei</taxon>
        <taxon>Osphronemidae</taxon>
        <taxon>Betta</taxon>
    </lineage>
</organism>
<dbReference type="Gene3D" id="3.80.10.10">
    <property type="entry name" value="Ribonuclease Inhibitor"/>
    <property type="match status" value="1"/>
</dbReference>
<dbReference type="InterPro" id="IPR000483">
    <property type="entry name" value="Cys-rich_flank_reg_C"/>
</dbReference>
<dbReference type="PANTHER" id="PTHR24369">
    <property type="entry name" value="ANTIGEN BSP, PUTATIVE-RELATED"/>
    <property type="match status" value="1"/>
</dbReference>
<evidence type="ECO:0000256" key="2">
    <source>
        <dbReference type="ARBA" id="ARBA00022729"/>
    </source>
</evidence>
<feature type="compositionally biased region" description="Basic and acidic residues" evidence="4">
    <location>
        <begin position="421"/>
        <end position="435"/>
    </location>
</feature>